<reference evidence="2" key="3">
    <citation type="submission" date="2025-09" db="UniProtKB">
        <authorList>
            <consortium name="Ensembl"/>
        </authorList>
    </citation>
    <scope>IDENTIFICATION</scope>
    <source>
        <strain evidence="2">breed Abyssinian</strain>
    </source>
</reference>
<sequence length="130" mass="14762">CKWDCFLNFNFCCFITSIQKAIGFCTLILYSGTLLKSFISSSSFLVESLRFSLYSIIPSANSENFISSLPIWMLCISLCCLIAMARTSGTILNKMVRVDILVLFLTLGEKPLVFHHEVLCWLFLIRPLLC</sequence>
<gene>
    <name evidence="2" type="primary">CNIH4</name>
</gene>
<dbReference type="GeneTree" id="ENSGT01150000290407"/>
<evidence type="ECO:0000313" key="2">
    <source>
        <dbReference type="Ensembl" id="ENSFCTP00005040380.1"/>
    </source>
</evidence>
<keyword evidence="3" id="KW-1185">Reference proteome</keyword>
<dbReference type="Ensembl" id="ENSFCTT00005054826.1">
    <property type="protein sequence ID" value="ENSFCTP00005040380.1"/>
    <property type="gene ID" value="ENSFCTG00005019053.1"/>
</dbReference>
<keyword evidence="1" id="KW-1133">Transmembrane helix</keyword>
<protein>
    <submittedName>
        <fullName evidence="2">Uncharacterized protein</fullName>
    </submittedName>
</protein>
<accession>A0ABI7Z085</accession>
<name>A0ABI7Z085_FELCA</name>
<reference evidence="2 3" key="1">
    <citation type="submission" date="2021-02" db="EMBL/GenBank/DDBJ databases">
        <title>Safari Cat Assemblies.</title>
        <authorList>
            <person name="Bredemeyer K.R."/>
            <person name="Murphy W.J."/>
        </authorList>
    </citation>
    <scope>NUCLEOTIDE SEQUENCE [LARGE SCALE GENOMIC DNA]</scope>
</reference>
<evidence type="ECO:0000313" key="3">
    <source>
        <dbReference type="Proteomes" id="UP000823872"/>
    </source>
</evidence>
<keyword evidence="1" id="KW-0812">Transmembrane</keyword>
<reference evidence="2" key="2">
    <citation type="submission" date="2025-08" db="UniProtKB">
        <authorList>
            <consortium name="Ensembl"/>
        </authorList>
    </citation>
    <scope>IDENTIFICATION</scope>
    <source>
        <strain evidence="2">breed Abyssinian</strain>
    </source>
</reference>
<evidence type="ECO:0000256" key="1">
    <source>
        <dbReference type="SAM" id="Phobius"/>
    </source>
</evidence>
<proteinExistence type="predicted"/>
<organism evidence="2 3">
    <name type="scientific">Felis catus</name>
    <name type="common">Cat</name>
    <name type="synonym">Felis silvestris catus</name>
    <dbReference type="NCBI Taxonomy" id="9685"/>
    <lineage>
        <taxon>Eukaryota</taxon>
        <taxon>Metazoa</taxon>
        <taxon>Chordata</taxon>
        <taxon>Craniata</taxon>
        <taxon>Vertebrata</taxon>
        <taxon>Euteleostomi</taxon>
        <taxon>Mammalia</taxon>
        <taxon>Eutheria</taxon>
        <taxon>Laurasiatheria</taxon>
        <taxon>Carnivora</taxon>
        <taxon>Feliformia</taxon>
        <taxon>Felidae</taxon>
        <taxon>Felinae</taxon>
        <taxon>Felis</taxon>
    </lineage>
</organism>
<dbReference type="Proteomes" id="UP000823872">
    <property type="component" value="Chromosome C1"/>
</dbReference>
<keyword evidence="1" id="KW-0472">Membrane</keyword>
<feature type="transmembrane region" description="Helical" evidence="1">
    <location>
        <begin position="65"/>
        <end position="85"/>
    </location>
</feature>